<evidence type="ECO:0000256" key="1">
    <source>
        <dbReference type="SAM" id="SignalP"/>
    </source>
</evidence>
<dbReference type="CDD" id="cd00158">
    <property type="entry name" value="RHOD"/>
    <property type="match status" value="1"/>
</dbReference>
<dbReference type="InterPro" id="IPR036873">
    <property type="entry name" value="Rhodanese-like_dom_sf"/>
</dbReference>
<comment type="caution">
    <text evidence="3">The sequence shown here is derived from an EMBL/GenBank/DDBJ whole genome shotgun (WGS) entry which is preliminary data.</text>
</comment>
<dbReference type="SUPFAM" id="SSF52821">
    <property type="entry name" value="Rhodanese/Cell cycle control phosphatase"/>
    <property type="match status" value="1"/>
</dbReference>
<feature type="signal peptide" evidence="1">
    <location>
        <begin position="1"/>
        <end position="18"/>
    </location>
</feature>
<gene>
    <name evidence="3" type="ORF">ISR29_06220</name>
</gene>
<keyword evidence="1" id="KW-0732">Signal</keyword>
<dbReference type="SMART" id="SM00450">
    <property type="entry name" value="RHOD"/>
    <property type="match status" value="1"/>
</dbReference>
<dbReference type="PROSITE" id="PS50206">
    <property type="entry name" value="RHODANESE_3"/>
    <property type="match status" value="1"/>
</dbReference>
<name>A0A937M367_9GAMM</name>
<feature type="domain" description="Rhodanese" evidence="2">
    <location>
        <begin position="19"/>
        <end position="98"/>
    </location>
</feature>
<protein>
    <submittedName>
        <fullName evidence="3">Rhodanese-like domain-containing protein</fullName>
    </submittedName>
</protein>
<evidence type="ECO:0000259" key="2">
    <source>
        <dbReference type="PROSITE" id="PS50206"/>
    </source>
</evidence>
<organism evidence="3 4">
    <name type="scientific">SAR86 cluster bacterium</name>
    <dbReference type="NCBI Taxonomy" id="2030880"/>
    <lineage>
        <taxon>Bacteria</taxon>
        <taxon>Pseudomonadati</taxon>
        <taxon>Pseudomonadota</taxon>
        <taxon>Gammaproteobacteria</taxon>
        <taxon>SAR86 cluster</taxon>
    </lineage>
</organism>
<dbReference type="Proteomes" id="UP000705230">
    <property type="component" value="Unassembled WGS sequence"/>
</dbReference>
<dbReference type="InterPro" id="IPR001763">
    <property type="entry name" value="Rhodanese-like_dom"/>
</dbReference>
<dbReference type="AlphaFoldDB" id="A0A937M367"/>
<reference evidence="3" key="1">
    <citation type="submission" date="2020-10" db="EMBL/GenBank/DDBJ databases">
        <title>Microbiome of the Black Sea water column analyzed by genome centric metagenomics.</title>
        <authorList>
            <person name="Cabello-Yeves P.J."/>
            <person name="Callieri C."/>
            <person name="Picazo A."/>
            <person name="Mehrshad M."/>
            <person name="Haro-Moreno J.M."/>
            <person name="Roda-Garcia J."/>
            <person name="Dzembekova N."/>
            <person name="Slabakova V."/>
            <person name="Slabakova N."/>
            <person name="Moncheva S."/>
            <person name="Rodriguez-Valera F."/>
        </authorList>
    </citation>
    <scope>NUCLEOTIDE SEQUENCE</scope>
    <source>
        <strain evidence="3">BS30m-G43</strain>
    </source>
</reference>
<proteinExistence type="predicted"/>
<dbReference type="InterPro" id="IPR050229">
    <property type="entry name" value="GlpE_sulfurtransferase"/>
</dbReference>
<dbReference type="PANTHER" id="PTHR43031">
    <property type="entry name" value="FAD-DEPENDENT OXIDOREDUCTASE"/>
    <property type="match status" value="1"/>
</dbReference>
<evidence type="ECO:0000313" key="4">
    <source>
        <dbReference type="Proteomes" id="UP000705230"/>
    </source>
</evidence>
<dbReference type="PANTHER" id="PTHR43031:SF1">
    <property type="entry name" value="PYRIDINE NUCLEOTIDE-DISULPHIDE OXIDOREDUCTASE"/>
    <property type="match status" value="1"/>
</dbReference>
<sequence length="110" mass="12552">MKRLFIFLSLLVSVNVFSNFEEALVIDVRSEAEWNQGHLLRAERINWDEISNKISHIALDKNKKIILYCRSGNRAGKAMKVLAEMGYTDITNAGSLESARELLNDKVVRD</sequence>
<feature type="chain" id="PRO_5037163668" evidence="1">
    <location>
        <begin position="19"/>
        <end position="110"/>
    </location>
</feature>
<dbReference type="Pfam" id="PF00581">
    <property type="entry name" value="Rhodanese"/>
    <property type="match status" value="1"/>
</dbReference>
<evidence type="ECO:0000313" key="3">
    <source>
        <dbReference type="EMBL" id="MBL6903780.1"/>
    </source>
</evidence>
<accession>A0A937M367</accession>
<dbReference type="Gene3D" id="3.40.250.10">
    <property type="entry name" value="Rhodanese-like domain"/>
    <property type="match status" value="1"/>
</dbReference>
<dbReference type="EMBL" id="JADHSG010000016">
    <property type="protein sequence ID" value="MBL6903780.1"/>
    <property type="molecule type" value="Genomic_DNA"/>
</dbReference>